<organism evidence="2 3">
    <name type="scientific">Oryzomonas rubra</name>
    <dbReference type="NCBI Taxonomy" id="2509454"/>
    <lineage>
        <taxon>Bacteria</taxon>
        <taxon>Pseudomonadati</taxon>
        <taxon>Thermodesulfobacteriota</taxon>
        <taxon>Desulfuromonadia</taxon>
        <taxon>Geobacterales</taxon>
        <taxon>Geobacteraceae</taxon>
        <taxon>Oryzomonas</taxon>
    </lineage>
</organism>
<sequence length="137" mass="15003">MTIMGNRTTAMLNDNGFTLIEFLVAIVILMVGLLGLLQAVNVSLNHNLQNQLRNEGVVVADEQMAREMAKGYDLVSTSTSSYVISNRPVLNAFKNFSITRSGTILQNSKQVNIAVSWHHRGVSYNHGAAAIITKTNQ</sequence>
<evidence type="ECO:0000313" key="3">
    <source>
        <dbReference type="Proteomes" id="UP000324298"/>
    </source>
</evidence>
<protein>
    <submittedName>
        <fullName evidence="2">Prepilin-type N-terminal cleavage/methylation domain-containing protein</fullName>
    </submittedName>
</protein>
<dbReference type="Pfam" id="PF07963">
    <property type="entry name" value="N_methyl"/>
    <property type="match status" value="1"/>
</dbReference>
<gene>
    <name evidence="2" type="ORF">ET418_02060</name>
</gene>
<proteinExistence type="predicted"/>
<dbReference type="NCBIfam" id="TIGR02532">
    <property type="entry name" value="IV_pilin_GFxxxE"/>
    <property type="match status" value="1"/>
</dbReference>
<dbReference type="OrthoDB" id="5398673at2"/>
<keyword evidence="3" id="KW-1185">Reference proteome</keyword>
<keyword evidence="1" id="KW-0472">Membrane</keyword>
<comment type="caution">
    <text evidence="2">The sequence shown here is derived from an EMBL/GenBank/DDBJ whole genome shotgun (WGS) entry which is preliminary data.</text>
</comment>
<dbReference type="EMBL" id="SRSD01000001">
    <property type="protein sequence ID" value="KAA0895326.1"/>
    <property type="molecule type" value="Genomic_DNA"/>
</dbReference>
<keyword evidence="1" id="KW-0812">Transmembrane</keyword>
<dbReference type="AlphaFoldDB" id="A0A5A9XQH5"/>
<keyword evidence="1" id="KW-1133">Transmembrane helix</keyword>
<name>A0A5A9XQH5_9BACT</name>
<dbReference type="InterPro" id="IPR012902">
    <property type="entry name" value="N_methyl_site"/>
</dbReference>
<reference evidence="2 3" key="1">
    <citation type="submission" date="2019-04" db="EMBL/GenBank/DDBJ databases">
        <title>Geobacter ruber sp. nov., ferric-reducing bacteria isolated from paddy soil.</title>
        <authorList>
            <person name="Xu Z."/>
            <person name="Masuda Y."/>
            <person name="Itoh H."/>
            <person name="Senoo K."/>
        </authorList>
    </citation>
    <scope>NUCLEOTIDE SEQUENCE [LARGE SCALE GENOMIC DNA]</scope>
    <source>
        <strain evidence="2 3">Red88</strain>
    </source>
</reference>
<evidence type="ECO:0000256" key="1">
    <source>
        <dbReference type="SAM" id="Phobius"/>
    </source>
</evidence>
<accession>A0A5A9XQH5</accession>
<evidence type="ECO:0000313" key="2">
    <source>
        <dbReference type="EMBL" id="KAA0895326.1"/>
    </source>
</evidence>
<feature type="transmembrane region" description="Helical" evidence="1">
    <location>
        <begin position="20"/>
        <end position="44"/>
    </location>
</feature>
<dbReference type="Proteomes" id="UP000324298">
    <property type="component" value="Unassembled WGS sequence"/>
</dbReference>